<dbReference type="WBParaSite" id="MBELARI_LOCUS12232">
    <property type="protein sequence ID" value="MBELARI_LOCUS12232"/>
    <property type="gene ID" value="MBELARI_LOCUS12232"/>
</dbReference>
<keyword evidence="1" id="KW-1185">Reference proteome</keyword>
<sequence>MTLGLLRIREMILTFVLTFILFGNCYLARKERREYSVLSYQHKLERNCFFSPVQCFLNDRFKDLQNPSNLWEYSQFPTDPLFNR</sequence>
<name>A0AAF3EE35_9BILA</name>
<dbReference type="AlphaFoldDB" id="A0AAF3EE35"/>
<accession>A0AAF3EE35</accession>
<proteinExistence type="predicted"/>
<evidence type="ECO:0000313" key="1">
    <source>
        <dbReference type="Proteomes" id="UP000887575"/>
    </source>
</evidence>
<organism evidence="1 2">
    <name type="scientific">Mesorhabditis belari</name>
    <dbReference type="NCBI Taxonomy" id="2138241"/>
    <lineage>
        <taxon>Eukaryota</taxon>
        <taxon>Metazoa</taxon>
        <taxon>Ecdysozoa</taxon>
        <taxon>Nematoda</taxon>
        <taxon>Chromadorea</taxon>
        <taxon>Rhabditida</taxon>
        <taxon>Rhabditina</taxon>
        <taxon>Rhabditomorpha</taxon>
        <taxon>Rhabditoidea</taxon>
        <taxon>Rhabditidae</taxon>
        <taxon>Mesorhabditinae</taxon>
        <taxon>Mesorhabditis</taxon>
    </lineage>
</organism>
<reference evidence="2" key="1">
    <citation type="submission" date="2024-02" db="UniProtKB">
        <authorList>
            <consortium name="WormBaseParasite"/>
        </authorList>
    </citation>
    <scope>IDENTIFICATION</scope>
</reference>
<evidence type="ECO:0000313" key="2">
    <source>
        <dbReference type="WBParaSite" id="MBELARI_LOCUS12232"/>
    </source>
</evidence>
<dbReference type="Proteomes" id="UP000887575">
    <property type="component" value="Unassembled WGS sequence"/>
</dbReference>
<protein>
    <submittedName>
        <fullName evidence="2">Uncharacterized protein</fullName>
    </submittedName>
</protein>